<protein>
    <recommendedName>
        <fullName evidence="1">Rhodanese domain-containing protein</fullName>
    </recommendedName>
</protein>
<evidence type="ECO:0000313" key="3">
    <source>
        <dbReference type="Proteomes" id="UP000244450"/>
    </source>
</evidence>
<dbReference type="SMART" id="SM00450">
    <property type="entry name" value="RHOD"/>
    <property type="match status" value="1"/>
</dbReference>
<dbReference type="Proteomes" id="UP000244450">
    <property type="component" value="Unassembled WGS sequence"/>
</dbReference>
<name>A0A2T7BIR6_9BACT</name>
<dbReference type="SUPFAM" id="SSF52821">
    <property type="entry name" value="Rhodanese/Cell cycle control phosphatase"/>
    <property type="match status" value="1"/>
</dbReference>
<evidence type="ECO:0000259" key="1">
    <source>
        <dbReference type="PROSITE" id="PS50206"/>
    </source>
</evidence>
<dbReference type="InterPro" id="IPR001763">
    <property type="entry name" value="Rhodanese-like_dom"/>
</dbReference>
<dbReference type="CDD" id="cd00158">
    <property type="entry name" value="RHOD"/>
    <property type="match status" value="1"/>
</dbReference>
<dbReference type="InterPro" id="IPR050229">
    <property type="entry name" value="GlpE_sulfurtransferase"/>
</dbReference>
<dbReference type="AlphaFoldDB" id="A0A2T7BIR6"/>
<gene>
    <name evidence="2" type="ORF">DCC81_18055</name>
</gene>
<dbReference type="OrthoDB" id="9808735at2"/>
<feature type="domain" description="Rhodanese" evidence="1">
    <location>
        <begin position="7"/>
        <end position="95"/>
    </location>
</feature>
<dbReference type="Gene3D" id="3.40.250.10">
    <property type="entry name" value="Rhodanese-like domain"/>
    <property type="match status" value="1"/>
</dbReference>
<comment type="caution">
    <text evidence="2">The sequence shown here is derived from an EMBL/GenBank/DDBJ whole genome shotgun (WGS) entry which is preliminary data.</text>
</comment>
<accession>A0A2T7BIR6</accession>
<reference evidence="2 3" key="1">
    <citation type="submission" date="2018-04" db="EMBL/GenBank/DDBJ databases">
        <title>Chitinophaga fuyangensis sp. nov., isolated from soil in a chemical factory.</title>
        <authorList>
            <person name="Chen K."/>
        </authorList>
    </citation>
    <scope>NUCLEOTIDE SEQUENCE [LARGE SCALE GENOMIC DNA]</scope>
    <source>
        <strain evidence="2 3">LY-1</strain>
    </source>
</reference>
<dbReference type="PROSITE" id="PS50206">
    <property type="entry name" value="RHODANESE_3"/>
    <property type="match status" value="1"/>
</dbReference>
<evidence type="ECO:0000313" key="2">
    <source>
        <dbReference type="EMBL" id="PUZ26143.1"/>
    </source>
</evidence>
<dbReference type="EMBL" id="QCYK01000002">
    <property type="protein sequence ID" value="PUZ26143.1"/>
    <property type="molecule type" value="Genomic_DNA"/>
</dbReference>
<dbReference type="InterPro" id="IPR036873">
    <property type="entry name" value="Rhodanese-like_dom_sf"/>
</dbReference>
<proteinExistence type="predicted"/>
<dbReference type="PANTHER" id="PTHR43031:SF1">
    <property type="entry name" value="PYRIDINE NUCLEOTIDE-DISULPHIDE OXIDOREDUCTASE"/>
    <property type="match status" value="1"/>
</dbReference>
<dbReference type="Pfam" id="PF00581">
    <property type="entry name" value="Rhodanese"/>
    <property type="match status" value="1"/>
</dbReference>
<sequence>MKLSEIIDASTQFVDVRTPEEFAAGHIAGALNIPLSDISRRKNEIKGLGSNVVVCYCRSGSRSGLAVSQLQREGYGMIYNGGSLEAVRSLLAKKGIH</sequence>
<organism evidence="2 3">
    <name type="scientific">Chitinophaga parva</name>
    <dbReference type="NCBI Taxonomy" id="2169414"/>
    <lineage>
        <taxon>Bacteria</taxon>
        <taxon>Pseudomonadati</taxon>
        <taxon>Bacteroidota</taxon>
        <taxon>Chitinophagia</taxon>
        <taxon>Chitinophagales</taxon>
        <taxon>Chitinophagaceae</taxon>
        <taxon>Chitinophaga</taxon>
    </lineage>
</organism>
<dbReference type="PANTHER" id="PTHR43031">
    <property type="entry name" value="FAD-DEPENDENT OXIDOREDUCTASE"/>
    <property type="match status" value="1"/>
</dbReference>
<dbReference type="RefSeq" id="WP_108687980.1">
    <property type="nucleotide sequence ID" value="NZ_QCYK01000002.1"/>
</dbReference>
<keyword evidence="3" id="KW-1185">Reference proteome</keyword>